<name>D6YSY8_WADCW</name>
<evidence type="ECO:0000313" key="2">
    <source>
        <dbReference type="EMBL" id="ADI39183.1"/>
    </source>
</evidence>
<dbReference type="STRING" id="716544.wcw_1844"/>
<dbReference type="AlphaFoldDB" id="D6YSY8"/>
<feature type="chain" id="PRO_5003091247" evidence="1">
    <location>
        <begin position="22"/>
        <end position="304"/>
    </location>
</feature>
<dbReference type="Proteomes" id="UP000001505">
    <property type="component" value="Chromosome"/>
</dbReference>
<keyword evidence="3" id="KW-1185">Reference proteome</keyword>
<protein>
    <submittedName>
        <fullName evidence="2">Putative membrane protein</fullName>
    </submittedName>
</protein>
<dbReference type="EMBL" id="CP001928">
    <property type="protein sequence ID" value="ADI39183.1"/>
    <property type="molecule type" value="Genomic_DNA"/>
</dbReference>
<dbReference type="InterPro" id="IPR007825">
    <property type="entry name" value="Major_OMP_Legionella"/>
</dbReference>
<proteinExistence type="predicted"/>
<evidence type="ECO:0000313" key="3">
    <source>
        <dbReference type="Proteomes" id="UP000001505"/>
    </source>
</evidence>
<keyword evidence="1" id="KW-0732">Signal</keyword>
<dbReference type="HOGENOM" id="CLU_930491_0_0_0"/>
<dbReference type="OrthoDB" id="5653740at2"/>
<accession>D6YSY8</accession>
<evidence type="ECO:0000256" key="1">
    <source>
        <dbReference type="SAM" id="SignalP"/>
    </source>
</evidence>
<gene>
    <name evidence="2" type="primary">ompA11</name>
    <name evidence="2" type="ordered locus">wcw_1844</name>
</gene>
<sequence length="304" mass="34203">MKHLKNLVLFVLLASAQFAYSDEACDACDPCYMGTECDLCNISLCDMEFELYADALYWHNDLSLITNDGRKDGLNDGKTDHDYNWGWRIGASAYWNSWDIGFRYTSFSSTAKRDVQFGESSVVAASEFDYDVFDVELGRACCICEGILFRPFFGGKFARIKVDIRNIEFIFDKGLDRKLKLDGCGLYVGFDNRWQICSFNVCDRSIPVALVSRFSTGVLDGDFKYSVGEEVGEEGSAKDCQFIPVHELYAGLEFRMCGLCNADAFVQVGYEVQYWGWRGELVRAIDSLAHLGIGGLVLRLGANF</sequence>
<reference evidence="2 3" key="1">
    <citation type="journal article" date="2010" name="PLoS ONE">
        <title>The Waddlia genome: a window into chlamydial biology.</title>
        <authorList>
            <person name="Bertelli C."/>
            <person name="Collyn F."/>
            <person name="Croxatto A."/>
            <person name="Ruckert C."/>
            <person name="Polkinghorne A."/>
            <person name="Kebbi-Beghdadi C."/>
            <person name="Goesmann A."/>
            <person name="Vaughan L."/>
            <person name="Greub G."/>
        </authorList>
    </citation>
    <scope>NUCLEOTIDE SEQUENCE [LARGE SCALE GENOMIC DNA]</scope>
    <source>
        <strain evidence="3">ATCC VR-1470 / WSU 86-1044</strain>
    </source>
</reference>
<feature type="signal peptide" evidence="1">
    <location>
        <begin position="1"/>
        <end position="21"/>
    </location>
</feature>
<organism evidence="2 3">
    <name type="scientific">Waddlia chondrophila (strain ATCC VR-1470 / WSU 86-1044)</name>
    <dbReference type="NCBI Taxonomy" id="716544"/>
    <lineage>
        <taxon>Bacteria</taxon>
        <taxon>Pseudomonadati</taxon>
        <taxon>Chlamydiota</taxon>
        <taxon>Chlamydiia</taxon>
        <taxon>Parachlamydiales</taxon>
        <taxon>Waddliaceae</taxon>
        <taxon>Waddlia</taxon>
    </lineage>
</organism>
<dbReference type="KEGG" id="wch:wcw_1844"/>
<dbReference type="Pfam" id="PF05150">
    <property type="entry name" value="Legionella_OMP"/>
    <property type="match status" value="1"/>
</dbReference>
<dbReference type="RefSeq" id="WP_013182883.1">
    <property type="nucleotide sequence ID" value="NC_014225.1"/>
</dbReference>